<dbReference type="AlphaFoldDB" id="A0AAD9L4F3"/>
<proteinExistence type="predicted"/>
<name>A0AAD9L4F3_RIDPI</name>
<dbReference type="Proteomes" id="UP001209878">
    <property type="component" value="Unassembled WGS sequence"/>
</dbReference>
<reference evidence="1" key="1">
    <citation type="journal article" date="2023" name="Mol. Biol. Evol.">
        <title>Third-Generation Sequencing Reveals the Adaptive Role of the Epigenome in Three Deep-Sea Polychaetes.</title>
        <authorList>
            <person name="Perez M."/>
            <person name="Aroh O."/>
            <person name="Sun Y."/>
            <person name="Lan Y."/>
            <person name="Juniper S.K."/>
            <person name="Young C.R."/>
            <person name="Angers B."/>
            <person name="Qian P.Y."/>
        </authorList>
    </citation>
    <scope>NUCLEOTIDE SEQUENCE</scope>
    <source>
        <strain evidence="1">R07B-5</strain>
    </source>
</reference>
<organism evidence="1 2">
    <name type="scientific">Ridgeia piscesae</name>
    <name type="common">Tubeworm</name>
    <dbReference type="NCBI Taxonomy" id="27915"/>
    <lineage>
        <taxon>Eukaryota</taxon>
        <taxon>Metazoa</taxon>
        <taxon>Spiralia</taxon>
        <taxon>Lophotrochozoa</taxon>
        <taxon>Annelida</taxon>
        <taxon>Polychaeta</taxon>
        <taxon>Sedentaria</taxon>
        <taxon>Canalipalpata</taxon>
        <taxon>Sabellida</taxon>
        <taxon>Siboglinidae</taxon>
        <taxon>Ridgeia</taxon>
    </lineage>
</organism>
<sequence length="136" mass="14467">MTSSLHMSAAASMHQDPWRGYPLTSQPTYPHHSELAYPGLTHARFSQHYGSLLPSTATRLGSLAGQCGSDPSLVKHSDSWSGRYHAVAAAAAAADTLGSMAAAHHESHLHSAAFTGQSTSTQRGSWSFNVTSLKMF</sequence>
<protein>
    <submittedName>
        <fullName evidence="1">Uncharacterized protein</fullName>
    </submittedName>
</protein>
<dbReference type="EMBL" id="JAODUO010000320">
    <property type="protein sequence ID" value="KAK2183169.1"/>
    <property type="molecule type" value="Genomic_DNA"/>
</dbReference>
<accession>A0AAD9L4F3</accession>
<comment type="caution">
    <text evidence="1">The sequence shown here is derived from an EMBL/GenBank/DDBJ whole genome shotgun (WGS) entry which is preliminary data.</text>
</comment>
<keyword evidence="2" id="KW-1185">Reference proteome</keyword>
<gene>
    <name evidence="1" type="ORF">NP493_321g01007</name>
</gene>
<evidence type="ECO:0000313" key="2">
    <source>
        <dbReference type="Proteomes" id="UP001209878"/>
    </source>
</evidence>
<evidence type="ECO:0000313" key="1">
    <source>
        <dbReference type="EMBL" id="KAK2183169.1"/>
    </source>
</evidence>